<feature type="region of interest" description="Disordered" evidence="1">
    <location>
        <begin position="1"/>
        <end position="35"/>
    </location>
</feature>
<evidence type="ECO:0000256" key="1">
    <source>
        <dbReference type="SAM" id="MobiDB-lite"/>
    </source>
</evidence>
<dbReference type="GO" id="GO:0005634">
    <property type="term" value="C:nucleus"/>
    <property type="evidence" value="ECO:0007669"/>
    <property type="project" value="TreeGrafter"/>
</dbReference>
<dbReference type="InterPro" id="IPR000270">
    <property type="entry name" value="PB1_dom"/>
</dbReference>
<feature type="compositionally biased region" description="Polar residues" evidence="1">
    <location>
        <begin position="19"/>
        <end position="35"/>
    </location>
</feature>
<dbReference type="Pfam" id="PF06395">
    <property type="entry name" value="CDC24"/>
    <property type="match status" value="1"/>
</dbReference>
<dbReference type="SUPFAM" id="SSF50729">
    <property type="entry name" value="PH domain-like"/>
    <property type="match status" value="1"/>
</dbReference>
<feature type="compositionally biased region" description="Polar residues" evidence="1">
    <location>
        <begin position="1281"/>
        <end position="1293"/>
    </location>
</feature>
<dbReference type="GO" id="GO:0000935">
    <property type="term" value="C:division septum"/>
    <property type="evidence" value="ECO:0007669"/>
    <property type="project" value="TreeGrafter"/>
</dbReference>
<dbReference type="PANTHER" id="PTHR47339:SF1">
    <property type="entry name" value="CELL DIVISION CONTROL PROTEIN 24"/>
    <property type="match status" value="1"/>
</dbReference>
<gene>
    <name evidence="4" type="ORF">MVEN_00273800</name>
</gene>
<proteinExistence type="predicted"/>
<dbReference type="GO" id="GO:0043332">
    <property type="term" value="C:mating projection tip"/>
    <property type="evidence" value="ECO:0007669"/>
    <property type="project" value="TreeGrafter"/>
</dbReference>
<evidence type="ECO:0000313" key="5">
    <source>
        <dbReference type="Proteomes" id="UP000620124"/>
    </source>
</evidence>
<evidence type="ECO:0000259" key="3">
    <source>
        <dbReference type="PROSITE" id="PS51745"/>
    </source>
</evidence>
<dbReference type="InterPro" id="IPR033511">
    <property type="entry name" value="Cdc24/Scd1_PH_dom"/>
</dbReference>
<reference evidence="4" key="1">
    <citation type="submission" date="2020-05" db="EMBL/GenBank/DDBJ databases">
        <title>Mycena genomes resolve the evolution of fungal bioluminescence.</title>
        <authorList>
            <person name="Tsai I.J."/>
        </authorList>
    </citation>
    <scope>NUCLEOTIDE SEQUENCE</scope>
    <source>
        <strain evidence="4">CCC161011</strain>
    </source>
</reference>
<sequence length="1599" mass="176307">MDIPQAMTLRADIPGPDQASKTSLTTPRSTQATMGAPLNTSLIQDADGFTILGGQFTSAAGDVTVHNHYPLPDLGLASISMNIVDETFSESEIYCGQLLRQKRGFPLYDPRPRQTLPQEYQRSGVAIGDVGRITPEGAFDFFFNIYLPADHPINDNDVPENFCPLPCYRSKDLYSQSYLAGDHVSTPSVQRLDPDVFPGGDFLLSCSAPQGAVLALPYGSHLQKLENLENMRTYAAAHAESWFKYINGPRGRGLDGSLYLVTGCEKASSWGMASFHTVDDTFQLSFKPTAGANGYRWRGNPARKKYHDPSPMNELNQTMFIHGLSISLGTGIWARMFETVQIREISDNGSRSGNASGNSILSSQGSSLFSPVLGFFGGGAATDGNNTGSRRHVVLSDLPPISQICHPGELLNNYILEKHPQAAVVMSHDDDWGEILGDDDPASQIRTVSEFLQRIDAQYEIVVKDGATFLQALSSFSRDELATRSKIALPELGPPRLSESNTRSSSAGTLALRVPVGGNSGREETTGQMNNMGGGMLLPPQHNLGKPWTQADPAKPPFNPNKAQLPNGQQGDQNGDMQNHPAVPPRRPSSQQFQGNTMQHNQPFQENPASREERHFLPSTHTPLRATMSAGRKKSIISTAGLPSDSPIQTNNLLNQADAKSVSLYQRCSALRARLMQIRGFSFYFPLASLDNCQSTDPVTQLWDLFSLGISLCYIFDQLPDDQGFNKINHWEFNQEQYDANPDRAKKHAIALFAMQIRTDKVTQNIPGCELFTVKDLWDRNSTDGLVKVVETVTAIVKHLPADAFETSPPSPAFMSSHDPYDPLASDNTSPVAPANAQEAARNNITKEMVETERKYVQDLEIMQVRILRLWPFSAASLTVLTPFISSSPNLNKLLNFQRKFLIRLEGTVELPWQDQRWGQHFLQAEDEFSVYEPYCANYNNACELMLANEQNLTALNHLINVKTELPAFLIKPIQRVCKYPLLLDSLIKASSAAGYQHYEELKIGSDAAKRITDKINEAQRRAENNQTVKSLYTRVDDWKGHHLENFGELLLDDIFVVTKSDIDREYHVFLFEKIILCCKEALGAPPNGRKVSKSNSILKKQSAPPTLSGLPGGGGQPQKRNTPLLLKGRIFLGNVTQAVPVSPRNSTASGVPAQFSLAVWWKKDDDLEFFTLHCRRDDQMRQWETTINQLIRESAQRRASERSMLKISNSTNPRQPLGYAPGGQGGYMPGSNYATHSRKDGVYIQASNGSDGGMYTGPQGYPQNDGFDNDEDDYEDYPPSTYNSQSGLQSDRGTPLGSRRLNAQSMPPERDAVPGYNGPRAQTEVFNGPVMAQWRNKVPPPPNPAANRSRVQSNASTTSMSSSGYGSDTGSFGPGPWSRPPLRSQFSSTKLKSVYDTDNYRQGPTGGLLPAPTTNPAPLAPPLMRSRSARQPQAYVPKSIPPPLPASGQLNPRSNTSMGVNKWENGSSQSMSDSSGYSPNNSSLIPPFENSSAESSLGGGTRAPMNENGRDDYSSVKVKVHFNEDIFVIQLPRMTEYDELVEKIGRKIRLYEPRSDDGPLRVKYKDEDGDIVSLGSTEDVQMAFEQYRPGGQVTLYVT</sequence>
<feature type="compositionally biased region" description="Low complexity" evidence="1">
    <location>
        <begin position="1468"/>
        <end position="1484"/>
    </location>
</feature>
<dbReference type="InterPro" id="IPR000219">
    <property type="entry name" value="DH_dom"/>
</dbReference>
<evidence type="ECO:0000313" key="4">
    <source>
        <dbReference type="EMBL" id="KAF7369444.1"/>
    </source>
</evidence>
<dbReference type="PANTHER" id="PTHR47339">
    <property type="entry name" value="CELL DIVISION CONTROL PROTEIN 24"/>
    <property type="match status" value="1"/>
</dbReference>
<dbReference type="PROSITE" id="PS50010">
    <property type="entry name" value="DH_2"/>
    <property type="match status" value="1"/>
</dbReference>
<dbReference type="SMART" id="SM00666">
    <property type="entry name" value="PB1"/>
    <property type="match status" value="1"/>
</dbReference>
<protein>
    <recommendedName>
        <fullName evidence="6">Rho guanine nucleotide exchange factor scd1</fullName>
    </recommendedName>
</protein>
<dbReference type="Gene3D" id="2.30.29.30">
    <property type="entry name" value="Pleckstrin-homology domain (PH domain)/Phosphotyrosine-binding domain (PTB)"/>
    <property type="match status" value="1"/>
</dbReference>
<dbReference type="CDD" id="cd13246">
    <property type="entry name" value="PH_Scd1"/>
    <property type="match status" value="1"/>
</dbReference>
<accession>A0A8H7DBK6</accession>
<feature type="domain" description="DH" evidence="2">
    <location>
        <begin position="841"/>
        <end position="1019"/>
    </location>
</feature>
<dbReference type="InterPro" id="IPR053026">
    <property type="entry name" value="CDC42_GEF"/>
</dbReference>
<feature type="compositionally biased region" description="Low complexity" evidence="1">
    <location>
        <begin position="567"/>
        <end position="579"/>
    </location>
</feature>
<organism evidence="4 5">
    <name type="scientific">Mycena venus</name>
    <dbReference type="NCBI Taxonomy" id="2733690"/>
    <lineage>
        <taxon>Eukaryota</taxon>
        <taxon>Fungi</taxon>
        <taxon>Dikarya</taxon>
        <taxon>Basidiomycota</taxon>
        <taxon>Agaricomycotina</taxon>
        <taxon>Agaricomycetes</taxon>
        <taxon>Agaricomycetidae</taxon>
        <taxon>Agaricales</taxon>
        <taxon>Marasmiineae</taxon>
        <taxon>Mycenaceae</taxon>
        <taxon>Mycena</taxon>
    </lineage>
</organism>
<dbReference type="CDD" id="cd05992">
    <property type="entry name" value="PB1"/>
    <property type="match status" value="1"/>
</dbReference>
<dbReference type="SMART" id="SM00325">
    <property type="entry name" value="RhoGEF"/>
    <property type="match status" value="1"/>
</dbReference>
<dbReference type="SUPFAM" id="SSF54277">
    <property type="entry name" value="CAD &amp; PB1 domains"/>
    <property type="match status" value="1"/>
</dbReference>
<feature type="compositionally biased region" description="Basic and acidic residues" evidence="1">
    <location>
        <begin position="1195"/>
        <end position="1205"/>
    </location>
</feature>
<dbReference type="InterPro" id="IPR011993">
    <property type="entry name" value="PH-like_dom_sf"/>
</dbReference>
<dbReference type="Proteomes" id="UP000620124">
    <property type="component" value="Unassembled WGS sequence"/>
</dbReference>
<feature type="region of interest" description="Disordered" evidence="1">
    <location>
        <begin position="1088"/>
        <end position="1120"/>
    </location>
</feature>
<dbReference type="CDD" id="cd00160">
    <property type="entry name" value="RhoGEF"/>
    <property type="match status" value="1"/>
</dbReference>
<feature type="compositionally biased region" description="Polar residues" evidence="1">
    <location>
        <begin position="1449"/>
        <end position="1460"/>
    </location>
</feature>
<dbReference type="PROSITE" id="PS51745">
    <property type="entry name" value="PB1"/>
    <property type="match status" value="1"/>
</dbReference>
<dbReference type="GO" id="GO:0005737">
    <property type="term" value="C:cytoplasm"/>
    <property type="evidence" value="ECO:0007669"/>
    <property type="project" value="TreeGrafter"/>
</dbReference>
<feature type="domain" description="PB1" evidence="3">
    <location>
        <begin position="1516"/>
        <end position="1599"/>
    </location>
</feature>
<dbReference type="Pfam" id="PF00564">
    <property type="entry name" value="PB1"/>
    <property type="match status" value="1"/>
</dbReference>
<evidence type="ECO:0008006" key="6">
    <source>
        <dbReference type="Google" id="ProtNLM"/>
    </source>
</evidence>
<dbReference type="SUPFAM" id="SSF48065">
    <property type="entry name" value="DBL homology domain (DH-domain)"/>
    <property type="match status" value="1"/>
</dbReference>
<comment type="caution">
    <text evidence="4">The sequence shown here is derived from an EMBL/GenBank/DDBJ whole genome shotgun (WGS) entry which is preliminary data.</text>
</comment>
<feature type="region of interest" description="Disordered" evidence="1">
    <location>
        <begin position="491"/>
        <end position="612"/>
    </location>
</feature>
<name>A0A8H7DBK6_9AGAR</name>
<feature type="compositionally biased region" description="Polar residues" evidence="1">
    <location>
        <begin position="588"/>
        <end position="608"/>
    </location>
</feature>
<feature type="compositionally biased region" description="Low complexity" evidence="1">
    <location>
        <begin position="1354"/>
        <end position="1372"/>
    </location>
</feature>
<dbReference type="OrthoDB" id="1594986at2759"/>
<keyword evidence="5" id="KW-1185">Reference proteome</keyword>
<dbReference type="GO" id="GO:0005085">
    <property type="term" value="F:guanyl-nucleotide exchange factor activity"/>
    <property type="evidence" value="ECO:0007669"/>
    <property type="project" value="InterPro"/>
</dbReference>
<dbReference type="Pfam" id="PF00621">
    <property type="entry name" value="RhoGEF"/>
    <property type="match status" value="1"/>
</dbReference>
<dbReference type="InterPro" id="IPR053793">
    <property type="entry name" value="PB1-like"/>
</dbReference>
<dbReference type="Gene3D" id="3.10.20.90">
    <property type="entry name" value="Phosphatidylinositol 3-kinase Catalytic Subunit, Chain A, domain 1"/>
    <property type="match status" value="1"/>
</dbReference>
<dbReference type="Pfam" id="PF15411">
    <property type="entry name" value="PH_10"/>
    <property type="match status" value="1"/>
</dbReference>
<dbReference type="InterPro" id="IPR035899">
    <property type="entry name" value="DBL_dom_sf"/>
</dbReference>
<feature type="region of interest" description="Disordered" evidence="1">
    <location>
        <begin position="1195"/>
        <end position="1511"/>
    </location>
</feature>
<dbReference type="EMBL" id="JACAZI010000002">
    <property type="protein sequence ID" value="KAF7369444.1"/>
    <property type="molecule type" value="Genomic_DNA"/>
</dbReference>
<evidence type="ECO:0000259" key="2">
    <source>
        <dbReference type="PROSITE" id="PS50010"/>
    </source>
</evidence>
<feature type="compositionally biased region" description="Acidic residues" evidence="1">
    <location>
        <begin position="1268"/>
        <end position="1277"/>
    </location>
</feature>
<dbReference type="GO" id="GO:0030010">
    <property type="term" value="P:establishment of cell polarity"/>
    <property type="evidence" value="ECO:0007669"/>
    <property type="project" value="TreeGrafter"/>
</dbReference>
<dbReference type="InterPro" id="IPR010481">
    <property type="entry name" value="Cdc24/Scd1_N"/>
</dbReference>
<dbReference type="Gene3D" id="1.20.900.10">
    <property type="entry name" value="Dbl homology (DH) domain"/>
    <property type="match status" value="1"/>
</dbReference>
<dbReference type="GO" id="GO:0031106">
    <property type="term" value="P:septin ring organization"/>
    <property type="evidence" value="ECO:0007669"/>
    <property type="project" value="TreeGrafter"/>
</dbReference>
<feature type="compositionally biased region" description="Polar residues" evidence="1">
    <location>
        <begin position="498"/>
        <end position="508"/>
    </location>
</feature>